<feature type="region of interest" description="Disordered" evidence="1">
    <location>
        <begin position="40"/>
        <end position="61"/>
    </location>
</feature>
<evidence type="ECO:0000256" key="1">
    <source>
        <dbReference type="SAM" id="MobiDB-lite"/>
    </source>
</evidence>
<proteinExistence type="predicted"/>
<organism evidence="2 3">
    <name type="scientific">Ramazzottius varieornatus</name>
    <name type="common">Water bear</name>
    <name type="synonym">Tardigrade</name>
    <dbReference type="NCBI Taxonomy" id="947166"/>
    <lineage>
        <taxon>Eukaryota</taxon>
        <taxon>Metazoa</taxon>
        <taxon>Ecdysozoa</taxon>
        <taxon>Tardigrada</taxon>
        <taxon>Eutardigrada</taxon>
        <taxon>Parachela</taxon>
        <taxon>Hypsibioidea</taxon>
        <taxon>Ramazzottiidae</taxon>
        <taxon>Ramazzottius</taxon>
    </lineage>
</organism>
<protein>
    <submittedName>
        <fullName evidence="2">Uncharacterized protein</fullName>
    </submittedName>
</protein>
<accession>A0A1D1URL5</accession>
<sequence length="87" mass="9651">MNRGSEPAPSLLQVDSRIPVTRTQFSPSVTKFVSAKLSDQLPAHDQAAVPPPRPAQSNMSNRQIHMGPRFDFFHGLERHGAASREME</sequence>
<name>A0A1D1URL5_RAMVA</name>
<keyword evidence="3" id="KW-1185">Reference proteome</keyword>
<comment type="caution">
    <text evidence="2">The sequence shown here is derived from an EMBL/GenBank/DDBJ whole genome shotgun (WGS) entry which is preliminary data.</text>
</comment>
<dbReference type="AlphaFoldDB" id="A0A1D1URL5"/>
<evidence type="ECO:0000313" key="3">
    <source>
        <dbReference type="Proteomes" id="UP000186922"/>
    </source>
</evidence>
<dbReference type="EMBL" id="BDGG01000001">
    <property type="protein sequence ID" value="GAU88818.1"/>
    <property type="molecule type" value="Genomic_DNA"/>
</dbReference>
<reference evidence="2 3" key="1">
    <citation type="journal article" date="2016" name="Nat. Commun.">
        <title>Extremotolerant tardigrade genome and improved radiotolerance of human cultured cells by tardigrade-unique protein.</title>
        <authorList>
            <person name="Hashimoto T."/>
            <person name="Horikawa D.D."/>
            <person name="Saito Y."/>
            <person name="Kuwahara H."/>
            <person name="Kozuka-Hata H."/>
            <person name="Shin-I T."/>
            <person name="Minakuchi Y."/>
            <person name="Ohishi K."/>
            <person name="Motoyama A."/>
            <person name="Aizu T."/>
            <person name="Enomoto A."/>
            <person name="Kondo K."/>
            <person name="Tanaka S."/>
            <person name="Hara Y."/>
            <person name="Koshikawa S."/>
            <person name="Sagara H."/>
            <person name="Miura T."/>
            <person name="Yokobori S."/>
            <person name="Miyagawa K."/>
            <person name="Suzuki Y."/>
            <person name="Kubo T."/>
            <person name="Oyama M."/>
            <person name="Kohara Y."/>
            <person name="Fujiyama A."/>
            <person name="Arakawa K."/>
            <person name="Katayama T."/>
            <person name="Toyoda A."/>
            <person name="Kunieda T."/>
        </authorList>
    </citation>
    <scope>NUCLEOTIDE SEQUENCE [LARGE SCALE GENOMIC DNA]</scope>
    <source>
        <strain evidence="2 3">YOKOZUNA-1</strain>
    </source>
</reference>
<evidence type="ECO:0000313" key="2">
    <source>
        <dbReference type="EMBL" id="GAU88818.1"/>
    </source>
</evidence>
<gene>
    <name evidence="2" type="primary">RvY_01447-1</name>
    <name evidence="2" type="synonym">RvY_01447.1</name>
    <name evidence="2" type="ORF">RvY_01447</name>
</gene>
<dbReference type="Proteomes" id="UP000186922">
    <property type="component" value="Unassembled WGS sequence"/>
</dbReference>